<dbReference type="PANTHER" id="PTHR30204">
    <property type="entry name" value="REDOX-CYCLING DRUG-SENSING TRANSCRIPTIONAL ACTIVATOR SOXR"/>
    <property type="match status" value="1"/>
</dbReference>
<accession>A0A917ULW2</accession>
<protein>
    <submittedName>
        <fullName evidence="3">MerR family transcriptional regulator</fullName>
    </submittedName>
</protein>
<dbReference type="SUPFAM" id="SSF46955">
    <property type="entry name" value="Putative DNA-binding domain"/>
    <property type="match status" value="1"/>
</dbReference>
<dbReference type="EMBL" id="BMOE01000002">
    <property type="protein sequence ID" value="GGJ66778.1"/>
    <property type="molecule type" value="Genomic_DNA"/>
</dbReference>
<proteinExistence type="predicted"/>
<keyword evidence="4" id="KW-1185">Reference proteome</keyword>
<dbReference type="Gene3D" id="3.20.80.10">
    <property type="entry name" value="Regulatory factor, effector binding domain"/>
    <property type="match status" value="1"/>
</dbReference>
<dbReference type="InterPro" id="IPR011256">
    <property type="entry name" value="Reg_factor_effector_dom_sf"/>
</dbReference>
<dbReference type="SMART" id="SM00422">
    <property type="entry name" value="HTH_MERR"/>
    <property type="match status" value="1"/>
</dbReference>
<organism evidence="3 4">
    <name type="scientific">Deinococcus aquiradiocola</name>
    <dbReference type="NCBI Taxonomy" id="393059"/>
    <lineage>
        <taxon>Bacteria</taxon>
        <taxon>Thermotogati</taxon>
        <taxon>Deinococcota</taxon>
        <taxon>Deinococci</taxon>
        <taxon>Deinococcales</taxon>
        <taxon>Deinococcaceae</taxon>
        <taxon>Deinococcus</taxon>
    </lineage>
</organism>
<dbReference type="InterPro" id="IPR000551">
    <property type="entry name" value="MerR-type_HTH_dom"/>
</dbReference>
<dbReference type="Pfam" id="PF13411">
    <property type="entry name" value="MerR_1"/>
    <property type="match status" value="1"/>
</dbReference>
<dbReference type="Proteomes" id="UP000635726">
    <property type="component" value="Unassembled WGS sequence"/>
</dbReference>
<dbReference type="GO" id="GO:0003677">
    <property type="term" value="F:DNA binding"/>
    <property type="evidence" value="ECO:0007669"/>
    <property type="project" value="UniProtKB-KW"/>
</dbReference>
<comment type="caution">
    <text evidence="3">The sequence shown here is derived from an EMBL/GenBank/DDBJ whole genome shotgun (WGS) entry which is preliminary data.</text>
</comment>
<dbReference type="GO" id="GO:0003700">
    <property type="term" value="F:DNA-binding transcription factor activity"/>
    <property type="evidence" value="ECO:0007669"/>
    <property type="project" value="InterPro"/>
</dbReference>
<gene>
    <name evidence="3" type="ORF">GCM10008939_08690</name>
</gene>
<dbReference type="PROSITE" id="PS50937">
    <property type="entry name" value="HTH_MERR_2"/>
    <property type="match status" value="1"/>
</dbReference>
<reference evidence="3" key="1">
    <citation type="journal article" date="2014" name="Int. J. Syst. Evol. Microbiol.">
        <title>Complete genome sequence of Corynebacterium casei LMG S-19264T (=DSM 44701T), isolated from a smear-ripened cheese.</title>
        <authorList>
            <consortium name="US DOE Joint Genome Institute (JGI-PGF)"/>
            <person name="Walter F."/>
            <person name="Albersmeier A."/>
            <person name="Kalinowski J."/>
            <person name="Ruckert C."/>
        </authorList>
    </citation>
    <scope>NUCLEOTIDE SEQUENCE</scope>
    <source>
        <strain evidence="3">JCM 14371</strain>
    </source>
</reference>
<evidence type="ECO:0000256" key="1">
    <source>
        <dbReference type="ARBA" id="ARBA00023125"/>
    </source>
</evidence>
<evidence type="ECO:0000313" key="3">
    <source>
        <dbReference type="EMBL" id="GGJ66778.1"/>
    </source>
</evidence>
<keyword evidence="1" id="KW-0238">DNA-binding</keyword>
<reference evidence="3" key="2">
    <citation type="submission" date="2020-09" db="EMBL/GenBank/DDBJ databases">
        <authorList>
            <person name="Sun Q."/>
            <person name="Ohkuma M."/>
        </authorList>
    </citation>
    <scope>NUCLEOTIDE SEQUENCE</scope>
    <source>
        <strain evidence="3">JCM 14371</strain>
    </source>
</reference>
<feature type="domain" description="HTH merR-type" evidence="2">
    <location>
        <begin position="7"/>
        <end position="77"/>
    </location>
</feature>
<evidence type="ECO:0000259" key="2">
    <source>
        <dbReference type="PROSITE" id="PS50937"/>
    </source>
</evidence>
<dbReference type="InterPro" id="IPR047057">
    <property type="entry name" value="MerR_fam"/>
</dbReference>
<dbReference type="RefSeq" id="WP_188961052.1">
    <property type="nucleotide sequence ID" value="NZ_BMOE01000002.1"/>
</dbReference>
<name>A0A917ULW2_9DEIO</name>
<dbReference type="InterPro" id="IPR009061">
    <property type="entry name" value="DNA-bd_dom_put_sf"/>
</dbReference>
<dbReference type="AlphaFoldDB" id="A0A917ULW2"/>
<sequence>MTRPLTPMTIGAFSRATRLSAKALRLYGDLGLLTPAQVDDQTGYRFYLPAQLETARLIGLLRGLHMPLTTIRAVLDAPVGARPTLVRGYWNAAEQQHHARCALARYVLTTLEGDTPMNGTFTVHTREQPVRQLATLQRRVFQPELDGFLAPSIARLTGFVPARGAALTGPPFVIYHGAVTADSDGPVEVCVPYEGTLAPGDDIVLREEAAHHEAYVTVTRRQFEFPAILEAFDVTAAYADAHGTRGPLICREVYPYDWDAAGPDDPVGEVAWPYVPA</sequence>
<dbReference type="PANTHER" id="PTHR30204:SF97">
    <property type="entry name" value="MERR FAMILY REGULATORY PROTEIN"/>
    <property type="match status" value="1"/>
</dbReference>
<evidence type="ECO:0000313" key="4">
    <source>
        <dbReference type="Proteomes" id="UP000635726"/>
    </source>
</evidence>
<dbReference type="CDD" id="cd01107">
    <property type="entry name" value="HTH_BmrR"/>
    <property type="match status" value="1"/>
</dbReference>
<dbReference type="Gene3D" id="1.10.1660.10">
    <property type="match status" value="1"/>
</dbReference>